<dbReference type="AlphaFoldDB" id="A0A928Q2K7"/>
<evidence type="ECO:0000313" key="1">
    <source>
        <dbReference type="EMBL" id="MBE6833429.1"/>
    </source>
</evidence>
<dbReference type="EMBL" id="SVNY01000003">
    <property type="protein sequence ID" value="MBE6833429.1"/>
    <property type="molecule type" value="Genomic_DNA"/>
</dbReference>
<gene>
    <name evidence="1" type="ORF">E7512_07605</name>
</gene>
<proteinExistence type="predicted"/>
<sequence>MKVAFGGYGEKLVTFETAEGVLAGMPVMMSANGTVAPCAEGKAFCGAAVNVRDGFAAVQLAGYVRLPYTGTAPAVGYQTLAGDGAGKIKADAAGRSVLVVDVDTSAAVCGVIL</sequence>
<dbReference type="Proteomes" id="UP000754750">
    <property type="component" value="Unassembled WGS sequence"/>
</dbReference>
<reference evidence="1" key="1">
    <citation type="submission" date="2019-04" db="EMBL/GenBank/DDBJ databases">
        <title>Evolution of Biomass-Degrading Anaerobic Consortia Revealed by Metagenomics.</title>
        <authorList>
            <person name="Peng X."/>
        </authorList>
    </citation>
    <scope>NUCLEOTIDE SEQUENCE</scope>
    <source>
        <strain evidence="1">SIG551</strain>
    </source>
</reference>
<protein>
    <recommendedName>
        <fullName evidence="3">DUF2190 family protein</fullName>
    </recommendedName>
</protein>
<accession>A0A928Q2K7</accession>
<organism evidence="1 2">
    <name type="scientific">Faecalispora sporosphaeroides</name>
    <dbReference type="NCBI Taxonomy" id="1549"/>
    <lineage>
        <taxon>Bacteria</taxon>
        <taxon>Bacillati</taxon>
        <taxon>Bacillota</taxon>
        <taxon>Clostridia</taxon>
        <taxon>Eubacteriales</taxon>
        <taxon>Oscillospiraceae</taxon>
        <taxon>Faecalispora</taxon>
    </lineage>
</organism>
<comment type="caution">
    <text evidence="1">The sequence shown here is derived from an EMBL/GenBank/DDBJ whole genome shotgun (WGS) entry which is preliminary data.</text>
</comment>
<dbReference type="RefSeq" id="WP_326840350.1">
    <property type="nucleotide sequence ID" value="NZ_SVNY01000003.1"/>
</dbReference>
<evidence type="ECO:0000313" key="2">
    <source>
        <dbReference type="Proteomes" id="UP000754750"/>
    </source>
</evidence>
<name>A0A928Q2K7_9FIRM</name>
<evidence type="ECO:0008006" key="3">
    <source>
        <dbReference type="Google" id="ProtNLM"/>
    </source>
</evidence>